<accession>A0A5J6MZQ0</accession>
<keyword evidence="8" id="KW-1185">Reference proteome</keyword>
<feature type="transmembrane region" description="Helical" evidence="3">
    <location>
        <begin position="939"/>
        <end position="960"/>
    </location>
</feature>
<dbReference type="GO" id="GO:0016757">
    <property type="term" value="F:glycosyltransferase activity"/>
    <property type="evidence" value="ECO:0007669"/>
    <property type="project" value="UniProtKB-KW"/>
</dbReference>
<dbReference type="Pfam" id="PF17167">
    <property type="entry name" value="Glyco_hydro_94"/>
    <property type="match status" value="1"/>
</dbReference>
<dbReference type="RefSeq" id="WP_151118678.1">
    <property type="nucleotide sequence ID" value="NZ_CP042582.1"/>
</dbReference>
<dbReference type="InterPro" id="IPR010383">
    <property type="entry name" value="Glyco_hydrolase_94_b-supersand"/>
</dbReference>
<evidence type="ECO:0000259" key="6">
    <source>
        <dbReference type="Pfam" id="PF17167"/>
    </source>
</evidence>
<feature type="domain" description="Glycosyl hydrolase 94 supersandwich" evidence="4">
    <location>
        <begin position="1555"/>
        <end position="1822"/>
    </location>
</feature>
<evidence type="ECO:0000313" key="7">
    <source>
        <dbReference type="EMBL" id="QEX23268.1"/>
    </source>
</evidence>
<dbReference type="InterPro" id="IPR037820">
    <property type="entry name" value="GH94N_NdvB"/>
</dbReference>
<dbReference type="Gene3D" id="1.50.10.10">
    <property type="match status" value="1"/>
</dbReference>
<dbReference type="InterPro" id="IPR033432">
    <property type="entry name" value="GH94_catalytic"/>
</dbReference>
<feature type="transmembrane region" description="Helical" evidence="3">
    <location>
        <begin position="839"/>
        <end position="861"/>
    </location>
</feature>
<evidence type="ECO:0000313" key="8">
    <source>
        <dbReference type="Proteomes" id="UP000325797"/>
    </source>
</evidence>
<dbReference type="EMBL" id="CP042582">
    <property type="protein sequence ID" value="QEX23268.1"/>
    <property type="molecule type" value="Genomic_DNA"/>
</dbReference>
<dbReference type="InterPro" id="IPR011013">
    <property type="entry name" value="Gal_mutarotase_sf_dom"/>
</dbReference>
<dbReference type="Proteomes" id="UP000325797">
    <property type="component" value="Chromosome"/>
</dbReference>
<dbReference type="CDD" id="cd11753">
    <property type="entry name" value="GH94N_ChvB_NdvB_2_like"/>
    <property type="match status" value="1"/>
</dbReference>
<keyword evidence="3" id="KW-0812">Transmembrane</keyword>
<protein>
    <submittedName>
        <fullName evidence="7">Glycosyl transferase</fullName>
    </submittedName>
</protein>
<evidence type="ECO:0000256" key="3">
    <source>
        <dbReference type="SAM" id="Phobius"/>
    </source>
</evidence>
<evidence type="ECO:0000259" key="5">
    <source>
        <dbReference type="Pfam" id="PF10091"/>
    </source>
</evidence>
<dbReference type="InterPro" id="IPR019282">
    <property type="entry name" value="Glycoamylase-like_cons_dom"/>
</dbReference>
<evidence type="ECO:0000256" key="1">
    <source>
        <dbReference type="ARBA" id="ARBA00022676"/>
    </source>
</evidence>
<dbReference type="KEGG" id="hadh:FRZ61_32040"/>
<dbReference type="Gene3D" id="2.60.420.10">
    <property type="entry name" value="Maltose phosphorylase, domain 3"/>
    <property type="match status" value="1"/>
</dbReference>
<dbReference type="SMART" id="SM01068">
    <property type="entry name" value="CBM_X"/>
    <property type="match status" value="2"/>
</dbReference>
<dbReference type="InterPro" id="IPR052047">
    <property type="entry name" value="GH94_Enzymes"/>
</dbReference>
<evidence type="ECO:0000256" key="2">
    <source>
        <dbReference type="ARBA" id="ARBA00022679"/>
    </source>
</evidence>
<keyword evidence="3" id="KW-1133">Transmembrane helix</keyword>
<dbReference type="Gene3D" id="1.50.10.140">
    <property type="match status" value="2"/>
</dbReference>
<feature type="transmembrane region" description="Helical" evidence="3">
    <location>
        <begin position="816"/>
        <end position="833"/>
    </location>
</feature>
<gene>
    <name evidence="7" type="ORF">FRZ61_32040</name>
</gene>
<dbReference type="Gene3D" id="2.70.98.40">
    <property type="entry name" value="Glycoside hydrolase, family 65, N-terminal domain"/>
    <property type="match status" value="2"/>
</dbReference>
<dbReference type="GO" id="GO:0030246">
    <property type="term" value="F:carbohydrate binding"/>
    <property type="evidence" value="ECO:0007669"/>
    <property type="project" value="InterPro"/>
</dbReference>
<dbReference type="SUPFAM" id="SSF48208">
    <property type="entry name" value="Six-hairpin glycosidases"/>
    <property type="match status" value="1"/>
</dbReference>
<dbReference type="InterPro" id="IPR012341">
    <property type="entry name" value="6hp_glycosidase-like_sf"/>
</dbReference>
<feature type="domain" description="Glycoamylase-like" evidence="5">
    <location>
        <begin position="1296"/>
        <end position="1503"/>
    </location>
</feature>
<feature type="transmembrane region" description="Helical" evidence="3">
    <location>
        <begin position="967"/>
        <end position="985"/>
    </location>
</feature>
<dbReference type="Pfam" id="PF06165">
    <property type="entry name" value="GH94_b-supersand"/>
    <property type="match status" value="2"/>
</dbReference>
<organism evidence="7 8">
    <name type="scientific">Hypericibacter adhaerens</name>
    <dbReference type="NCBI Taxonomy" id="2602016"/>
    <lineage>
        <taxon>Bacteria</taxon>
        <taxon>Pseudomonadati</taxon>
        <taxon>Pseudomonadota</taxon>
        <taxon>Alphaproteobacteria</taxon>
        <taxon>Rhodospirillales</taxon>
        <taxon>Dongiaceae</taxon>
        <taxon>Hypericibacter</taxon>
    </lineage>
</organism>
<keyword evidence="1" id="KW-0328">Glycosyltransferase</keyword>
<dbReference type="SUPFAM" id="SSF74650">
    <property type="entry name" value="Galactose mutarotase-like"/>
    <property type="match status" value="2"/>
</dbReference>
<dbReference type="PANTHER" id="PTHR37469">
    <property type="entry name" value="CELLOBIONIC ACID PHOSPHORYLASE-RELATED"/>
    <property type="match status" value="1"/>
</dbReference>
<keyword evidence="2 7" id="KW-0808">Transferase</keyword>
<keyword evidence="3" id="KW-0472">Membrane</keyword>
<dbReference type="InterPro" id="IPR037018">
    <property type="entry name" value="GH65_N"/>
</dbReference>
<dbReference type="OrthoDB" id="9769991at2"/>
<dbReference type="PANTHER" id="PTHR37469:SF2">
    <property type="entry name" value="CELLOBIONIC ACID PHOSPHORYLASE"/>
    <property type="match status" value="1"/>
</dbReference>
<reference evidence="7 8" key="1">
    <citation type="submission" date="2019-08" db="EMBL/GenBank/DDBJ databases">
        <title>Hyperibacter terrae gen. nov., sp. nov. and Hyperibacter viscosus sp. nov., two new members in the family Rhodospirillaceae isolated from the rhizosphere of Hypericum perforatum.</title>
        <authorList>
            <person name="Noviana Z."/>
        </authorList>
    </citation>
    <scope>NUCLEOTIDE SEQUENCE [LARGE SCALE GENOMIC DNA]</scope>
    <source>
        <strain evidence="7 8">R5959</strain>
    </source>
</reference>
<dbReference type="InterPro" id="IPR008928">
    <property type="entry name" value="6-hairpin_glycosidase_sf"/>
</dbReference>
<evidence type="ECO:0000259" key="4">
    <source>
        <dbReference type="Pfam" id="PF06165"/>
    </source>
</evidence>
<feature type="domain" description="Glycosyl hydrolase 94 supersandwich" evidence="4">
    <location>
        <begin position="2051"/>
        <end position="2321"/>
    </location>
</feature>
<dbReference type="CDD" id="cd11756">
    <property type="entry name" value="GH94N_ChvB_NdvB_1_like"/>
    <property type="match status" value="1"/>
</dbReference>
<feature type="domain" description="Glycosyl hydrolase 94 catalytic" evidence="6">
    <location>
        <begin position="2334"/>
        <end position="2758"/>
    </location>
</feature>
<dbReference type="Pfam" id="PF10091">
    <property type="entry name" value="Glycoamylase"/>
    <property type="match status" value="1"/>
</dbReference>
<dbReference type="InterPro" id="IPR037824">
    <property type="entry name" value="GH94N_2_NdvB"/>
</dbReference>
<dbReference type="GO" id="GO:0005975">
    <property type="term" value="P:carbohydrate metabolic process"/>
    <property type="evidence" value="ECO:0007669"/>
    <property type="project" value="InterPro"/>
</dbReference>
<proteinExistence type="predicted"/>
<name>A0A5J6MZQ0_9PROT</name>
<feature type="transmembrane region" description="Helical" evidence="3">
    <location>
        <begin position="411"/>
        <end position="436"/>
    </location>
</feature>
<sequence>MLPTFFCRGLWPRSPPAPWNAIAPVREELFGVERLEQHAESLAAAQQVTARPPAVRSLQARLNHNAAALLAAYRICASDLESGRSVVPAAEWLLDNYHLVEEQIREIRDDLPPGYYRQLPKLAGGPFAGYPRVFGLAWAFVAHTDSHFDPEILCRFIGAYQQVQPLTIGELWAVAITLRIVLIENLRRLADQIVVGRKERADADALADRLLGSGGARSALDADIAARSSAPLSEVFAAQLAKRLRDQDPRTTPALGWLAERLGMQGVSIEDVVQHAQQRLGASNVSVRNVITSMRLISDIDWAALFESLSLIDKQLRGGSAFAKMDFPTRNLYRSAIEELARGSPSTELEIAEQVLTVSHRAAEGVTDPREREKVGDPGFHLIAGGRSAFERTIGFRPPPRLRMSRLGMRLGVGGYAGLILSVTTALLALALWALSASDIDARWLALFALTGFVPATEMATALVNRAITWSFGAAVLPGLELAEGVPESLRTLVAVPTLLTSEADLMEQVERLEVHHLAGSGGDLTFALLSDGVDADREVVEDDAYLLAVAAEAIAQLNRRYGPGPEGDRFLLLHRRRLFNAGENTWMGWERKRGKLHELNRLLRGAPDTTFVAVAGHAPHVPDNVRFVITLDADTRLPRDAARRLVGKMAHPLNRPQFSDREQRVVGGYAILQPRVTPALPIGREGSFHQRVFSGPAGMDPYAAAISDVYQDLFGEGSYTGKGVYDVDAFEAALAGRVPENALLSHDLFEGVFARAGLASDIEVVEDFPSRFDVAAKRQHRWIRGDWQLLPWVVGRGGAMPLLGRWKMLDNMRRSLLAPTTLMAVALCWLLPIPAAIVGLLLVLTAVATPAFLPSAFSVLPRRAGLRVRNHLGALAGSLRLAAAQVSLSVAFLPDHARRAGDAIARTLLRLFVTRRRLLEWTTAAKSTAAPRLDLGGFYRGMAGGVALGLPLAAGAVAAAPASWPLVLPFALLWSAAPALAFGISRPSSLARRRSISPADATHLRLIARRTWRYFETFVTPADNMLPPDNFQEDPKPTLAHRTSPTNIGLYLLSAVAARDFGWAGTTETVERLEAALGSMRKLALFKGHFFNWYDIQDLRPLDPAYVSSVDSGNLAGHLIALANACEEWMDPACMPDVRGGMKDALRLAREATDSLPTNGRGQPLIAALDEIETRLNGAEAIESIAAPLNRLAAKAAEAARSIIPMPMADDGDTPDLLFWIEALKRAGFEHLRDRPGIADPARPLNGRLKVIADTAREMALAMDFAFLLDPDRKLLSIGYSLADNSLDPSCYDLLASEARLASLFAIAKGDIPTRHWFHLGRAVTPLGAGAALISWSGSMFEYLMPSLVMRAPEDSLLGQTSRLVVKRQQAYGRSLGVPWGVSESAYNARDIELTYQYSNFGVPGLGLKRGLSADAVIAPYATALAAMVDPPGARQNYVRLAAMAASGRYGFYEALDFTRSRLPADEDVAIVRAFMAHHQGMTIVAIANTVEDGWMRARFHREPMIKASELLLQERVPLEVAVMHPRAEEVKVPPAGAGADTATVRRLSAFTGGAPTTHLLSNGRYAVMLNTTGAGYSRWRDIAVTRWREDATRDDWGSFIFLKDSRSGKIWSVGMQPAGGDAEHDEVFFGEDHAQFVHHDGSLTTTTDVLVSGEDDGEVRRVCLTNNGRRPREIEITSYAEVVLAPPAADNAHPAFSKLFVQTEHLPEFGALIATRRPRSNDEPRLWAAHFAVVEGEIAADPQYETDRARFLGRGRAVADAAAIQEGQPLSNTVGTVLDPIFSLRQRVLVPPGKVARIAFWTVVASSRDELLGLVDKHHDRSAFDRAKTLAWTQGQVQLRHLGIATTEAADFQRLAAPILYADPRFRAPAEAILRGAGPQSGLWPYAISGDLPVVVLRIDDVEDIAQVAQLLRAHEYWRMKRLAVDLVIVNEHAASYMQDLQVAIETAVRSSQSRPRVGHLPAQGAVYTLRADLMNAETRSLLHAAARVVLHAHRGPLADQLARIRPPSGGALPLQPPRAAIPRQPPVATATASLEFFNGLGGFDKDGREYVTVLDGARVPPAPWINVIANSGFGFQVSTEGSGYTWAENSRENQLTEWSNDPVTDPSGEAIYVRDEITGDLWSPTAQPVRDGGTYVARHGFGYSRFEHEANGIALDLLQFVPLADPVKISRLTLRNNSGRARRLSITAYAEWVLGTSRAASAPFIVTEIDTATGAILVRNPWSTGFRDRVAFADLGGRQTGWTADRTEFLGRNGKPEAPAALARGNVLSGATGAGLDPCTALATSIELGAGEITDIVWLVGQCGSVEDARTLITRHREADLDAAFTSVTGHWETQLGAVRVKTPDRAMDLMLNGWLLYQTLACRIMARSAFYQASGAYGFRDQLQDGMALSLAAPDETRRHLLRAAARQFVEGDVQHWWLPHSGQGVRTRISDDHVWLAFAAATYITTSGDAAVLDEVLPFLDGPSLGAGDHDAFFQPMIADEQASLFEHCARGLDQCLELTGEHGLPLIGTGDWNDGMNRVGEGGKGESVWLGWLLVRTIELFAPFADGRDADRARRWRAHATSVQAALEREAWDGEWYRRATFDDGAWLGSRENEECRIDSIAQSWSVLSGAADPERAALAMASLDQHLIRRDDDLALLFAPPFDRTSRDPGYIKGYPPGLRENGGQYSHAAMWAILAFAKLGDGTAAADLFSLLNPINHAKTPEEVERYKAEPYVVAADIYSVPPHVGRAGWTWYTGSAAWMYRAGMEGILGIRREDDFLIVDPCIPAAWPGFEATVKVAFSRYDIRVENPSRTGRNLLQAVLDDTPVAPTEGCVRVPLDGGKHALVIRLGAGQS</sequence>